<dbReference type="GO" id="GO:0006508">
    <property type="term" value="P:proteolysis"/>
    <property type="evidence" value="ECO:0007669"/>
    <property type="project" value="UniProtKB-KW"/>
</dbReference>
<proteinExistence type="predicted"/>
<dbReference type="InterPro" id="IPR024079">
    <property type="entry name" value="MetalloPept_cat_dom_sf"/>
</dbReference>
<keyword evidence="3" id="KW-0479">Metal-binding</keyword>
<gene>
    <name evidence="7" type="ORF">DPMN_010024</name>
</gene>
<dbReference type="GO" id="GO:0008237">
    <property type="term" value="F:metallopeptidase activity"/>
    <property type="evidence" value="ECO:0007669"/>
    <property type="project" value="UniProtKB-KW"/>
</dbReference>
<name>A0A9D4MY14_DREPO</name>
<sequence length="373" mass="43205">MGNSFSSNTRKYKLLIGDLSGSDVSFEERKLFSLSEQVIYNEQATIGKLSVDLNAVVIDRHNILAQETSVESAVRKDSDPITLFKLLISGKPYYISQTFSMWNSYFTYDQLFTLCCHGKKTAIYLQPLGYFPNFISDFKVNLKHYDGSYNFFDLLQKFLEAFFDGMHIKLLPNVNEYEAKWKIKTRFHNKTGSKQAYVRDFFPKLRKAKPADGHCILGLTWTDLYPTEKLNFVLGEAHFTYKSGMFCFGRNEPKSYDPDTFKDIGEIDANIMWRIIKVVSHETCHLFGLMHCWYFHCAMNESSSMAEAASQPLFLCPVCLRKLQKACGFNILNRYRRMLCILSDISDTFPSPEFCHSVQWLKKCLEFLESESL</sequence>
<dbReference type="Proteomes" id="UP000828390">
    <property type="component" value="Unassembled WGS sequence"/>
</dbReference>
<dbReference type="SUPFAM" id="SSF55486">
    <property type="entry name" value="Metalloproteases ('zincins'), catalytic domain"/>
    <property type="match status" value="1"/>
</dbReference>
<dbReference type="EMBL" id="JAIWYP010000001">
    <property type="protein sequence ID" value="KAH3886023.1"/>
    <property type="molecule type" value="Genomic_DNA"/>
</dbReference>
<dbReference type="InterPro" id="IPR012962">
    <property type="entry name" value="Pept_M54_archaemetzincn"/>
</dbReference>
<reference evidence="7" key="1">
    <citation type="journal article" date="2019" name="bioRxiv">
        <title>The Genome of the Zebra Mussel, Dreissena polymorpha: A Resource for Invasive Species Research.</title>
        <authorList>
            <person name="McCartney M.A."/>
            <person name="Auch B."/>
            <person name="Kono T."/>
            <person name="Mallez S."/>
            <person name="Zhang Y."/>
            <person name="Obille A."/>
            <person name="Becker A."/>
            <person name="Abrahante J.E."/>
            <person name="Garbe J."/>
            <person name="Badalamenti J.P."/>
            <person name="Herman A."/>
            <person name="Mangelson H."/>
            <person name="Liachko I."/>
            <person name="Sullivan S."/>
            <person name="Sone E.D."/>
            <person name="Koren S."/>
            <person name="Silverstein K.A.T."/>
            <person name="Beckman K.B."/>
            <person name="Gohl D.M."/>
        </authorList>
    </citation>
    <scope>NUCLEOTIDE SEQUENCE</scope>
    <source>
        <strain evidence="7">Duluth1</strain>
        <tissue evidence="7">Whole animal</tissue>
    </source>
</reference>
<dbReference type="CDD" id="cd11375">
    <property type="entry name" value="Peptidase_M54"/>
    <property type="match status" value="1"/>
</dbReference>
<comment type="caution">
    <text evidence="7">The sequence shown here is derived from an EMBL/GenBank/DDBJ whole genome shotgun (WGS) entry which is preliminary data.</text>
</comment>
<accession>A0A9D4MY14</accession>
<evidence type="ECO:0000313" key="8">
    <source>
        <dbReference type="Proteomes" id="UP000828390"/>
    </source>
</evidence>
<evidence type="ECO:0000313" key="7">
    <source>
        <dbReference type="EMBL" id="KAH3886023.1"/>
    </source>
</evidence>
<evidence type="ECO:0000256" key="4">
    <source>
        <dbReference type="ARBA" id="ARBA00022801"/>
    </source>
</evidence>
<evidence type="ECO:0000256" key="6">
    <source>
        <dbReference type="ARBA" id="ARBA00023049"/>
    </source>
</evidence>
<dbReference type="PANTHER" id="PTHR15910">
    <property type="entry name" value="ARCHAEMETZINCIN"/>
    <property type="match status" value="1"/>
</dbReference>
<dbReference type="OrthoDB" id="2365600at2759"/>
<evidence type="ECO:0000256" key="2">
    <source>
        <dbReference type="ARBA" id="ARBA00022670"/>
    </source>
</evidence>
<keyword evidence="6" id="KW-0482">Metalloprotease</keyword>
<dbReference type="PANTHER" id="PTHR15910:SF1">
    <property type="entry name" value="ARCHAEMETZINCIN-2"/>
    <property type="match status" value="1"/>
</dbReference>
<keyword evidence="2" id="KW-0645">Protease</keyword>
<keyword evidence="4" id="KW-0378">Hydrolase</keyword>
<organism evidence="7 8">
    <name type="scientific">Dreissena polymorpha</name>
    <name type="common">Zebra mussel</name>
    <name type="synonym">Mytilus polymorpha</name>
    <dbReference type="NCBI Taxonomy" id="45954"/>
    <lineage>
        <taxon>Eukaryota</taxon>
        <taxon>Metazoa</taxon>
        <taxon>Spiralia</taxon>
        <taxon>Lophotrochozoa</taxon>
        <taxon>Mollusca</taxon>
        <taxon>Bivalvia</taxon>
        <taxon>Autobranchia</taxon>
        <taxon>Heteroconchia</taxon>
        <taxon>Euheterodonta</taxon>
        <taxon>Imparidentia</taxon>
        <taxon>Neoheterodontei</taxon>
        <taxon>Myida</taxon>
        <taxon>Dreissenoidea</taxon>
        <taxon>Dreissenidae</taxon>
        <taxon>Dreissena</taxon>
    </lineage>
</organism>
<dbReference type="Pfam" id="PF07998">
    <property type="entry name" value="Peptidase_M54"/>
    <property type="match status" value="1"/>
</dbReference>
<protein>
    <recommendedName>
        <fullName evidence="9">Archaemetzincin-2</fullName>
    </recommendedName>
</protein>
<reference evidence="7" key="2">
    <citation type="submission" date="2020-11" db="EMBL/GenBank/DDBJ databases">
        <authorList>
            <person name="McCartney M.A."/>
            <person name="Auch B."/>
            <person name="Kono T."/>
            <person name="Mallez S."/>
            <person name="Becker A."/>
            <person name="Gohl D.M."/>
            <person name="Silverstein K.A.T."/>
            <person name="Koren S."/>
            <person name="Bechman K.B."/>
            <person name="Herman A."/>
            <person name="Abrahante J.E."/>
            <person name="Garbe J."/>
        </authorList>
    </citation>
    <scope>NUCLEOTIDE SEQUENCE</scope>
    <source>
        <strain evidence="7">Duluth1</strain>
        <tissue evidence="7">Whole animal</tissue>
    </source>
</reference>
<evidence type="ECO:0000256" key="5">
    <source>
        <dbReference type="ARBA" id="ARBA00022833"/>
    </source>
</evidence>
<dbReference type="AlphaFoldDB" id="A0A9D4MY14"/>
<dbReference type="Gene3D" id="3.40.390.10">
    <property type="entry name" value="Collagenase (Catalytic Domain)"/>
    <property type="match status" value="1"/>
</dbReference>
<dbReference type="GO" id="GO:0046872">
    <property type="term" value="F:metal ion binding"/>
    <property type="evidence" value="ECO:0007669"/>
    <property type="project" value="UniProtKB-KW"/>
</dbReference>
<evidence type="ECO:0008006" key="9">
    <source>
        <dbReference type="Google" id="ProtNLM"/>
    </source>
</evidence>
<keyword evidence="5" id="KW-0862">Zinc</keyword>
<evidence type="ECO:0000256" key="1">
    <source>
        <dbReference type="ARBA" id="ARBA00001947"/>
    </source>
</evidence>
<keyword evidence="8" id="KW-1185">Reference proteome</keyword>
<evidence type="ECO:0000256" key="3">
    <source>
        <dbReference type="ARBA" id="ARBA00022723"/>
    </source>
</evidence>
<comment type="cofactor">
    <cofactor evidence="1">
        <name>Zn(2+)</name>
        <dbReference type="ChEBI" id="CHEBI:29105"/>
    </cofactor>
</comment>